<evidence type="ECO:0000313" key="3">
    <source>
        <dbReference type="Proteomes" id="UP000002059"/>
    </source>
</evidence>
<dbReference type="RefSeq" id="XP_015702397.1">
    <property type="nucleotide sequence ID" value="XM_015847994.1"/>
</dbReference>
<dbReference type="GeneID" id="26971140"/>
<dbReference type="HOGENOM" id="CLU_1384537_0_0_1"/>
<feature type="compositionally biased region" description="Pro residues" evidence="1">
    <location>
        <begin position="104"/>
        <end position="118"/>
    </location>
</feature>
<feature type="region of interest" description="Disordered" evidence="1">
    <location>
        <begin position="99"/>
        <end position="138"/>
    </location>
</feature>
<reference evidence="2 3" key="1">
    <citation type="journal article" date="2011" name="PLoS Genet.">
        <title>Comparative genomic analysis of human fungal pathogens causing paracoccidioidomycosis.</title>
        <authorList>
            <person name="Desjardins C.A."/>
            <person name="Champion M.D."/>
            <person name="Holder J.W."/>
            <person name="Muszewska A."/>
            <person name="Goldberg J."/>
            <person name="Bailao A.M."/>
            <person name="Brigido M.M."/>
            <person name="Ferreira M.E."/>
            <person name="Garcia A.M."/>
            <person name="Grynberg M."/>
            <person name="Gujja S."/>
            <person name="Heiman D.I."/>
            <person name="Henn M.R."/>
            <person name="Kodira C.D."/>
            <person name="Leon-Narvaez H."/>
            <person name="Longo L.V."/>
            <person name="Ma L.J."/>
            <person name="Malavazi I."/>
            <person name="Matsuo A.L."/>
            <person name="Morais F.V."/>
            <person name="Pereira M."/>
            <person name="Rodriguez-Brito S."/>
            <person name="Sakthikumar S."/>
            <person name="Salem-Izacc S.M."/>
            <person name="Sykes S.M."/>
            <person name="Teixeira M.M."/>
            <person name="Vallejo M.C."/>
            <person name="Walter M.E."/>
            <person name="Yandava C."/>
            <person name="Young S."/>
            <person name="Zeng Q."/>
            <person name="Zucker J."/>
            <person name="Felipe M.S."/>
            <person name="Goldman G.H."/>
            <person name="Haas B.J."/>
            <person name="McEwen J.G."/>
            <person name="Nino-Vega G."/>
            <person name="Puccia R."/>
            <person name="San-Blas G."/>
            <person name="Soares C.M."/>
            <person name="Birren B.W."/>
            <person name="Cuomo C.A."/>
        </authorList>
    </citation>
    <scope>NUCLEOTIDE SEQUENCE [LARGE SCALE GENOMIC DNA]</scope>
    <source>
        <strain evidence="3">ATCC MYA-826 / Pb01</strain>
    </source>
</reference>
<evidence type="ECO:0000313" key="2">
    <source>
        <dbReference type="EMBL" id="KGQ00820.1"/>
    </source>
</evidence>
<protein>
    <submittedName>
        <fullName evidence="2">Uncharacterized protein</fullName>
    </submittedName>
</protein>
<name>A0A0A2V3U3_PARBA</name>
<accession>A0A0A2V3U3</accession>
<dbReference type="Proteomes" id="UP000002059">
    <property type="component" value="Partially assembled WGS sequence"/>
</dbReference>
<gene>
    <name evidence="2" type="ORF">PAAG_12515</name>
</gene>
<organism evidence="2 3">
    <name type="scientific">Paracoccidioides lutzii (strain ATCC MYA-826 / Pb01)</name>
    <name type="common">Paracoccidioides brasiliensis</name>
    <dbReference type="NCBI Taxonomy" id="502779"/>
    <lineage>
        <taxon>Eukaryota</taxon>
        <taxon>Fungi</taxon>
        <taxon>Dikarya</taxon>
        <taxon>Ascomycota</taxon>
        <taxon>Pezizomycotina</taxon>
        <taxon>Eurotiomycetes</taxon>
        <taxon>Eurotiomycetidae</taxon>
        <taxon>Onygenales</taxon>
        <taxon>Ajellomycetaceae</taxon>
        <taxon>Paracoccidioides</taxon>
    </lineage>
</organism>
<sequence length="197" mass="21170">MKSSADGAEFAGLRSGSVKSSLAGLSLSRALTSKLSGKIGCVQNPGNRCRALAVPLAEPLLSHDVKSTCRYLGVTLFRNPRVRYRLNPVNNQSTASSLINLKPQPEPQPQPQPHPHPPSHYSVSPLPPTPTPSPSSTISTQIILTSAPHLNTRHYLSHAVSRDLTPALPLRNCPLSSLLLLARFAEILLPTVSIYLP</sequence>
<dbReference type="EMBL" id="KN294021">
    <property type="protein sequence ID" value="KGQ00820.1"/>
    <property type="molecule type" value="Genomic_DNA"/>
</dbReference>
<proteinExistence type="predicted"/>
<keyword evidence="3" id="KW-1185">Reference proteome</keyword>
<dbReference type="VEuPathDB" id="FungiDB:PAAG_12515"/>
<evidence type="ECO:0000256" key="1">
    <source>
        <dbReference type="SAM" id="MobiDB-lite"/>
    </source>
</evidence>
<dbReference type="KEGG" id="pbl:PAAG_12515"/>
<dbReference type="AlphaFoldDB" id="A0A0A2V3U3"/>